<comment type="caution">
    <text evidence="1">The sequence shown here is derived from an EMBL/GenBank/DDBJ whole genome shotgun (WGS) entry which is preliminary data.</text>
</comment>
<protein>
    <submittedName>
        <fullName evidence="1">Uncharacterized protein</fullName>
    </submittedName>
</protein>
<keyword evidence="2" id="KW-1185">Reference proteome</keyword>
<accession>A0ABP8TVJ6</accession>
<sequence>MLTALNMTITGSYSNSTGQVTFSHAPLSLTSPVCGAVPSSYLDAVYWTSPHLTIT</sequence>
<name>A0ABP8TVJ6_9ACTN</name>
<dbReference type="RefSeq" id="WP_345363573.1">
    <property type="nucleotide sequence ID" value="NZ_BAABHJ010000027.1"/>
</dbReference>
<organism evidence="1 2">
    <name type="scientific">Actinoallomurus liliacearum</name>
    <dbReference type="NCBI Taxonomy" id="1080073"/>
    <lineage>
        <taxon>Bacteria</taxon>
        <taxon>Bacillati</taxon>
        <taxon>Actinomycetota</taxon>
        <taxon>Actinomycetes</taxon>
        <taxon>Streptosporangiales</taxon>
        <taxon>Thermomonosporaceae</taxon>
        <taxon>Actinoallomurus</taxon>
    </lineage>
</organism>
<gene>
    <name evidence="1" type="ORF">GCM10023195_67090</name>
</gene>
<reference evidence="2" key="1">
    <citation type="journal article" date="2019" name="Int. J. Syst. Evol. Microbiol.">
        <title>The Global Catalogue of Microorganisms (GCM) 10K type strain sequencing project: providing services to taxonomists for standard genome sequencing and annotation.</title>
        <authorList>
            <consortium name="The Broad Institute Genomics Platform"/>
            <consortium name="The Broad Institute Genome Sequencing Center for Infectious Disease"/>
            <person name="Wu L."/>
            <person name="Ma J."/>
        </authorList>
    </citation>
    <scope>NUCLEOTIDE SEQUENCE [LARGE SCALE GENOMIC DNA]</scope>
    <source>
        <strain evidence="2">JCM 17938</strain>
    </source>
</reference>
<dbReference type="Proteomes" id="UP001500212">
    <property type="component" value="Unassembled WGS sequence"/>
</dbReference>
<proteinExistence type="predicted"/>
<dbReference type="EMBL" id="BAABHJ010000027">
    <property type="protein sequence ID" value="GAA4615250.1"/>
    <property type="molecule type" value="Genomic_DNA"/>
</dbReference>
<evidence type="ECO:0000313" key="1">
    <source>
        <dbReference type="EMBL" id="GAA4615250.1"/>
    </source>
</evidence>
<evidence type="ECO:0000313" key="2">
    <source>
        <dbReference type="Proteomes" id="UP001500212"/>
    </source>
</evidence>